<organism evidence="5 6">
    <name type="scientific">Lupinus albus</name>
    <name type="common">White lupine</name>
    <name type="synonym">Lupinus termis</name>
    <dbReference type="NCBI Taxonomy" id="3870"/>
    <lineage>
        <taxon>Eukaryota</taxon>
        <taxon>Viridiplantae</taxon>
        <taxon>Streptophyta</taxon>
        <taxon>Embryophyta</taxon>
        <taxon>Tracheophyta</taxon>
        <taxon>Spermatophyta</taxon>
        <taxon>Magnoliopsida</taxon>
        <taxon>eudicotyledons</taxon>
        <taxon>Gunneridae</taxon>
        <taxon>Pentapetalae</taxon>
        <taxon>rosids</taxon>
        <taxon>fabids</taxon>
        <taxon>Fabales</taxon>
        <taxon>Fabaceae</taxon>
        <taxon>Papilionoideae</taxon>
        <taxon>50 kb inversion clade</taxon>
        <taxon>genistoids sensu lato</taxon>
        <taxon>core genistoids</taxon>
        <taxon>Genisteae</taxon>
        <taxon>Lupinus</taxon>
    </lineage>
</organism>
<evidence type="ECO:0000313" key="6">
    <source>
        <dbReference type="Proteomes" id="UP000447434"/>
    </source>
</evidence>
<keyword evidence="2 3" id="KW-0129">CBS domain</keyword>
<dbReference type="AlphaFoldDB" id="A0A6A4NX41"/>
<reference evidence="6" key="1">
    <citation type="journal article" date="2020" name="Nat. Commun.">
        <title>Genome sequence of the cluster root forming white lupin.</title>
        <authorList>
            <person name="Hufnagel B."/>
            <person name="Marques A."/>
            <person name="Soriano A."/>
            <person name="Marques L."/>
            <person name="Divol F."/>
            <person name="Doumas P."/>
            <person name="Sallet E."/>
            <person name="Mancinotti D."/>
            <person name="Carrere S."/>
            <person name="Marande W."/>
            <person name="Arribat S."/>
            <person name="Keller J."/>
            <person name="Huneau C."/>
            <person name="Blein T."/>
            <person name="Aime D."/>
            <person name="Laguerre M."/>
            <person name="Taylor J."/>
            <person name="Schubert V."/>
            <person name="Nelson M."/>
            <person name="Geu-Flores F."/>
            <person name="Crespi M."/>
            <person name="Gallardo-Guerrero K."/>
            <person name="Delaux P.-M."/>
            <person name="Salse J."/>
            <person name="Berges H."/>
            <person name="Guyot R."/>
            <person name="Gouzy J."/>
            <person name="Peret B."/>
        </authorList>
    </citation>
    <scope>NUCLEOTIDE SEQUENCE [LARGE SCALE GENOMIC DNA]</scope>
    <source>
        <strain evidence="6">cv. Amiga</strain>
    </source>
</reference>
<dbReference type="Pfam" id="PF16561">
    <property type="entry name" value="AMPK1_CBM"/>
    <property type="match status" value="1"/>
</dbReference>
<dbReference type="FunFam" id="2.60.40.10:FF:001860">
    <property type="entry name" value="Sucrose nonfermenting 4-like protein"/>
    <property type="match status" value="1"/>
</dbReference>
<dbReference type="InterPro" id="IPR013783">
    <property type="entry name" value="Ig-like_fold"/>
</dbReference>
<dbReference type="PANTHER" id="PTHR13780">
    <property type="entry name" value="AMP-ACTIVATED PROTEIN KINASE, GAMMA REGULATORY SUBUNIT"/>
    <property type="match status" value="1"/>
</dbReference>
<dbReference type="CDD" id="cd02859">
    <property type="entry name" value="E_set_AMPKbeta_like_N"/>
    <property type="match status" value="1"/>
</dbReference>
<dbReference type="SUPFAM" id="SSF81296">
    <property type="entry name" value="E set domains"/>
    <property type="match status" value="1"/>
</dbReference>
<keyword evidence="6" id="KW-1185">Reference proteome</keyword>
<evidence type="ECO:0000259" key="4">
    <source>
        <dbReference type="PROSITE" id="PS51371"/>
    </source>
</evidence>
<keyword evidence="1" id="KW-0677">Repeat</keyword>
<dbReference type="EMBL" id="WOCE01000020">
    <property type="protein sequence ID" value="KAE9591087.1"/>
    <property type="molecule type" value="Genomic_DNA"/>
</dbReference>
<protein>
    <submittedName>
        <fullName evidence="5">Putative CBS domain, immunoglobulin-like, immunoglobulin E-set</fullName>
    </submittedName>
</protein>
<evidence type="ECO:0000313" key="5">
    <source>
        <dbReference type="EMBL" id="KAE9591087.1"/>
    </source>
</evidence>
<evidence type="ECO:0000256" key="1">
    <source>
        <dbReference type="ARBA" id="ARBA00022737"/>
    </source>
</evidence>
<feature type="domain" description="CBS" evidence="4">
    <location>
        <begin position="164"/>
        <end position="226"/>
    </location>
</feature>
<dbReference type="PANTHER" id="PTHR13780:SF112">
    <property type="entry name" value="CBS DOMAIN-CONTAINING PROTEIN"/>
    <property type="match status" value="1"/>
</dbReference>
<dbReference type="Pfam" id="PF00571">
    <property type="entry name" value="CBS"/>
    <property type="match status" value="3"/>
</dbReference>
<accession>A0A6A4NX41</accession>
<sequence length="484" mass="53894">MFSQSMDSARDVGGVSGTVLIPMRFVWPYGGRSVFLSGSFTWWSELLPMSPVEGCPSVFQVVYSVSPGYHQYKFYVDGEWRHDEHQPYVSGEYGIVNTVLLATDPNYMPVLTREVPSGNNMDVDNEAFRRMVHLPDCTRISDADVQNSRQCISAFLSMHTAYELLPESGKVVALDIELPVKQAFHILYEQGIYVAPLWDFGKGKFVGVLSASDFILILRELGNHGSNLTEEELETHTISAWKEGKSYLNRQNNGRGTVFSRGFVHAGPNDNLNAIAMKILQKEVSIVPIVHSSSEDGSFPQLLHLASLSGILKCICRYFRHCPSSLPILQLPICAIPLGTWVPKIGEPNRRPLAMLRPSASLASALNLLVQAQVSSIPIVDENDSLVDIYSRSDITALAKDRAYTHINLDEITVQQALQLGQEAYSPYELRSQRCQMCLRSDSLHKVMERLANPGVRRLVIVEAGSKRVEGIVSLGDIFKFFLA</sequence>
<dbReference type="InterPro" id="IPR032640">
    <property type="entry name" value="AMPK1_CBM"/>
</dbReference>
<dbReference type="Gene3D" id="2.60.40.10">
    <property type="entry name" value="Immunoglobulins"/>
    <property type="match status" value="1"/>
</dbReference>
<dbReference type="InterPro" id="IPR046342">
    <property type="entry name" value="CBS_dom_sf"/>
</dbReference>
<dbReference type="InterPro" id="IPR000644">
    <property type="entry name" value="CBS_dom"/>
</dbReference>
<feature type="domain" description="CBS" evidence="4">
    <location>
        <begin position="348"/>
        <end position="405"/>
    </location>
</feature>
<dbReference type="InterPro" id="IPR014756">
    <property type="entry name" value="Ig_E-set"/>
</dbReference>
<dbReference type="Proteomes" id="UP000447434">
    <property type="component" value="Chromosome 20"/>
</dbReference>
<evidence type="ECO:0000256" key="3">
    <source>
        <dbReference type="PROSITE-ProRule" id="PRU00703"/>
    </source>
</evidence>
<dbReference type="SMART" id="SM00116">
    <property type="entry name" value="CBS"/>
    <property type="match status" value="3"/>
</dbReference>
<evidence type="ECO:0000256" key="2">
    <source>
        <dbReference type="ARBA" id="ARBA00023122"/>
    </source>
</evidence>
<dbReference type="InterPro" id="IPR050511">
    <property type="entry name" value="AMPK_gamma/SDS23_families"/>
</dbReference>
<dbReference type="PROSITE" id="PS51371">
    <property type="entry name" value="CBS"/>
    <property type="match status" value="2"/>
</dbReference>
<name>A0A6A4NX41_LUPAL</name>
<dbReference type="Gene3D" id="3.10.580.10">
    <property type="entry name" value="CBS-domain"/>
    <property type="match status" value="2"/>
</dbReference>
<dbReference type="GO" id="GO:0009507">
    <property type="term" value="C:chloroplast"/>
    <property type="evidence" value="ECO:0007669"/>
    <property type="project" value="UniProtKB-ARBA"/>
</dbReference>
<gene>
    <name evidence="5" type="ORF">Lalb_Chr20g0114431</name>
</gene>
<comment type="caution">
    <text evidence="5">The sequence shown here is derived from an EMBL/GenBank/DDBJ whole genome shotgun (WGS) entry which is preliminary data.</text>
</comment>
<dbReference type="SUPFAM" id="SSF54631">
    <property type="entry name" value="CBS-domain pair"/>
    <property type="match status" value="2"/>
</dbReference>
<dbReference type="OrthoDB" id="531008at2759"/>
<proteinExistence type="predicted"/>